<dbReference type="PANTHER" id="PTHR10625">
    <property type="entry name" value="HISTONE DEACETYLASE HDAC1-RELATED"/>
    <property type="match status" value="1"/>
</dbReference>
<dbReference type="Pfam" id="PF00850">
    <property type="entry name" value="Hist_deacetyl"/>
    <property type="match status" value="1"/>
</dbReference>
<proteinExistence type="inferred from homology"/>
<dbReference type="CDD" id="cd09992">
    <property type="entry name" value="HDAC_classII"/>
    <property type="match status" value="1"/>
</dbReference>
<dbReference type="PANTHER" id="PTHR10625:SF10">
    <property type="entry name" value="HISTONE DEACETYLASE HDAC1"/>
    <property type="match status" value="1"/>
</dbReference>
<reference evidence="3" key="1">
    <citation type="journal article" date="2021" name="Microb. Physiol.">
        <title>Proteogenomic Insights into the Physiology of Marine, Sulfate-Reducing, Filamentous Desulfonema limicola and Desulfonema magnum.</title>
        <authorList>
            <person name="Schnaars V."/>
            <person name="Wohlbrand L."/>
            <person name="Scheve S."/>
            <person name="Hinrichs C."/>
            <person name="Reinhardt R."/>
            <person name="Rabus R."/>
        </authorList>
    </citation>
    <scope>NUCLEOTIDE SEQUENCE</scope>
    <source>
        <strain evidence="3">5ac10</strain>
    </source>
</reference>
<dbReference type="GO" id="GO:0040029">
    <property type="term" value="P:epigenetic regulation of gene expression"/>
    <property type="evidence" value="ECO:0007669"/>
    <property type="project" value="TreeGrafter"/>
</dbReference>
<dbReference type="SUPFAM" id="SSF52768">
    <property type="entry name" value="Arginase/deacetylase"/>
    <property type="match status" value="1"/>
</dbReference>
<dbReference type="KEGG" id="dli:dnl_60410"/>
<dbReference type="RefSeq" id="WP_207689441.1">
    <property type="nucleotide sequence ID" value="NZ_CP061799.1"/>
</dbReference>
<dbReference type="Gene3D" id="3.40.800.20">
    <property type="entry name" value="Histone deacetylase domain"/>
    <property type="match status" value="1"/>
</dbReference>
<keyword evidence="4" id="KW-1185">Reference proteome</keyword>
<dbReference type="PRINTS" id="PR01270">
    <property type="entry name" value="HDASUPER"/>
</dbReference>
<sequence length="345" mass="38916">MIKTGIVTDKRFLEHKTGHIHPEHPGRLKAIYRMLKKDFPGRLIHITAEPAPLEYLEYVHTPIYIEKVLRTANHDFTSLAPDTPASAMTYLAAWVAAGACIKGLDSLISGQCDICFSLVRPPGHHALSDRAGGFCIFNNLGITAQYAIKCHGFKRILIIDWDIHHGNGLQEIFYKQKNVLYLSSHDTLLYPYTGNWEETGDGEGKGYTVNLPVPRDLDEKEFYYIYQETISCVIRQYKPDLIMISAGFDAHYKDPIGRSKMTEQFFFQLMNLIMGLRQEAGNLPVLLALEGGYHPQALAGCVKSTLMAALDFIPKQNTACPHTSRAEALVHKAREIHKPYNVWTN</sequence>
<name>A0A975BE33_9BACT</name>
<dbReference type="Proteomes" id="UP000663720">
    <property type="component" value="Chromosome"/>
</dbReference>
<dbReference type="GO" id="GO:0004407">
    <property type="term" value="F:histone deacetylase activity"/>
    <property type="evidence" value="ECO:0007669"/>
    <property type="project" value="TreeGrafter"/>
</dbReference>
<dbReference type="InterPro" id="IPR000286">
    <property type="entry name" value="HDACs"/>
</dbReference>
<accession>A0A975BE33</accession>
<protein>
    <submittedName>
        <fullName evidence="3">Histone deacetylase family protein</fullName>
    </submittedName>
</protein>
<dbReference type="InterPro" id="IPR023801">
    <property type="entry name" value="His_deacetylse_dom"/>
</dbReference>
<dbReference type="InterPro" id="IPR037138">
    <property type="entry name" value="His_deacetylse_dom_sf"/>
</dbReference>
<evidence type="ECO:0000259" key="2">
    <source>
        <dbReference type="Pfam" id="PF00850"/>
    </source>
</evidence>
<gene>
    <name evidence="3" type="ORF">dnl_60410</name>
</gene>
<dbReference type="InterPro" id="IPR023696">
    <property type="entry name" value="Ureohydrolase_dom_sf"/>
</dbReference>
<organism evidence="3 4">
    <name type="scientific">Desulfonema limicola</name>
    <dbReference type="NCBI Taxonomy" id="45656"/>
    <lineage>
        <taxon>Bacteria</taxon>
        <taxon>Pseudomonadati</taxon>
        <taxon>Thermodesulfobacteriota</taxon>
        <taxon>Desulfobacteria</taxon>
        <taxon>Desulfobacterales</taxon>
        <taxon>Desulfococcaceae</taxon>
        <taxon>Desulfonema</taxon>
    </lineage>
</organism>
<feature type="domain" description="Histone deacetylase" evidence="2">
    <location>
        <begin position="21"/>
        <end position="306"/>
    </location>
</feature>
<evidence type="ECO:0000256" key="1">
    <source>
        <dbReference type="ARBA" id="ARBA00005947"/>
    </source>
</evidence>
<evidence type="ECO:0000313" key="4">
    <source>
        <dbReference type="Proteomes" id="UP000663720"/>
    </source>
</evidence>
<comment type="similarity">
    <text evidence="1">Belongs to the histone deacetylase family.</text>
</comment>
<dbReference type="AlphaFoldDB" id="A0A975BE33"/>
<dbReference type="EMBL" id="CP061799">
    <property type="protein sequence ID" value="QTA83628.1"/>
    <property type="molecule type" value="Genomic_DNA"/>
</dbReference>
<evidence type="ECO:0000313" key="3">
    <source>
        <dbReference type="EMBL" id="QTA83628.1"/>
    </source>
</evidence>